<sequence length="212" mass="24367">MNKKKALLIGDYTHPKFYPLQGVDLEITHILNDHFSVQCTENNQMLEESNLQSFDLCISYHDSWREKLSSKQTAGLLSCISGGRGLLILHNGIVLQKKYELAQLIGARNTTHPSIHKLEMRVSAPEHDIMQNISSFEIEDEPYRFEFDPFSETTILLEYEMDGEWYPAAWAHSYGLGRVVYLLPGRDQVVFQHPEYRKLLLQAAKWAARSPG</sequence>
<dbReference type="KEGG" id="plen:EIM92_06120"/>
<dbReference type="InterPro" id="IPR029010">
    <property type="entry name" value="ThuA-like"/>
</dbReference>
<evidence type="ECO:0000313" key="2">
    <source>
        <dbReference type="EMBL" id="AZK45831.1"/>
    </source>
</evidence>
<proteinExistence type="predicted"/>
<gene>
    <name evidence="2" type="ORF">EIM92_06120</name>
</gene>
<evidence type="ECO:0000313" key="3">
    <source>
        <dbReference type="Proteomes" id="UP000273145"/>
    </source>
</evidence>
<reference evidence="2 3" key="1">
    <citation type="submission" date="2018-11" db="EMBL/GenBank/DDBJ databases">
        <title>Genome sequencing of Paenibacillus lentus DSM25539(T).</title>
        <authorList>
            <person name="Kook J.-K."/>
            <person name="Park S.-N."/>
            <person name="Lim Y.K."/>
        </authorList>
    </citation>
    <scope>NUCLEOTIDE SEQUENCE [LARGE SCALE GENOMIC DNA]</scope>
    <source>
        <strain evidence="2 3">DSM 25539</strain>
    </source>
</reference>
<dbReference type="PANTHER" id="PTHR40469">
    <property type="entry name" value="SECRETED GLYCOSYL HYDROLASE"/>
    <property type="match status" value="1"/>
</dbReference>
<dbReference type="InterPro" id="IPR029062">
    <property type="entry name" value="Class_I_gatase-like"/>
</dbReference>
<organism evidence="2 3">
    <name type="scientific">Paenibacillus lentus</name>
    <dbReference type="NCBI Taxonomy" id="1338368"/>
    <lineage>
        <taxon>Bacteria</taxon>
        <taxon>Bacillati</taxon>
        <taxon>Bacillota</taxon>
        <taxon>Bacilli</taxon>
        <taxon>Bacillales</taxon>
        <taxon>Paenibacillaceae</taxon>
        <taxon>Paenibacillus</taxon>
    </lineage>
</organism>
<accession>A0A3S8RS61</accession>
<feature type="domain" description="ThuA-like" evidence="1">
    <location>
        <begin position="32"/>
        <end position="207"/>
    </location>
</feature>
<dbReference type="SUPFAM" id="SSF52317">
    <property type="entry name" value="Class I glutamine amidotransferase-like"/>
    <property type="match status" value="1"/>
</dbReference>
<dbReference type="Pfam" id="PF06283">
    <property type="entry name" value="ThuA"/>
    <property type="match status" value="1"/>
</dbReference>
<dbReference type="OrthoDB" id="9816308at2"/>
<dbReference type="Proteomes" id="UP000273145">
    <property type="component" value="Chromosome"/>
</dbReference>
<dbReference type="Gene3D" id="3.40.50.880">
    <property type="match status" value="1"/>
</dbReference>
<evidence type="ECO:0000259" key="1">
    <source>
        <dbReference type="Pfam" id="PF06283"/>
    </source>
</evidence>
<dbReference type="EMBL" id="CP034248">
    <property type="protein sequence ID" value="AZK45831.1"/>
    <property type="molecule type" value="Genomic_DNA"/>
</dbReference>
<protein>
    <submittedName>
        <fullName evidence="2">ThuA domain-containing protein</fullName>
    </submittedName>
</protein>
<name>A0A3S8RS61_9BACL</name>
<dbReference type="RefSeq" id="WP_125081928.1">
    <property type="nucleotide sequence ID" value="NZ_CP034248.1"/>
</dbReference>
<dbReference type="PANTHER" id="PTHR40469:SF2">
    <property type="entry name" value="GALACTOSE-BINDING DOMAIN-LIKE SUPERFAMILY PROTEIN"/>
    <property type="match status" value="1"/>
</dbReference>
<keyword evidence="3" id="KW-1185">Reference proteome</keyword>
<dbReference type="AlphaFoldDB" id="A0A3S8RS61"/>